<organism evidence="2">
    <name type="scientific">Mycobacterium xenopi 4042</name>
    <dbReference type="NCBI Taxonomy" id="1299334"/>
    <lineage>
        <taxon>Bacteria</taxon>
        <taxon>Bacillati</taxon>
        <taxon>Actinomycetota</taxon>
        <taxon>Actinomycetes</taxon>
        <taxon>Mycobacteriales</taxon>
        <taxon>Mycobacteriaceae</taxon>
        <taxon>Mycobacterium</taxon>
    </lineage>
</organism>
<evidence type="ECO:0000313" key="2">
    <source>
        <dbReference type="EMBL" id="EUA42226.1"/>
    </source>
</evidence>
<reference evidence="2" key="1">
    <citation type="submission" date="2014-01" db="EMBL/GenBank/DDBJ databases">
        <authorList>
            <person name="Brown-Elliot B."/>
            <person name="Wallace R."/>
            <person name="Lenaerts A."/>
            <person name="Ordway D."/>
            <person name="DeGroote M.A."/>
            <person name="Parker T."/>
            <person name="Sizemore C."/>
            <person name="Tallon L.J."/>
            <person name="Sadzewicz L.K."/>
            <person name="Sengamalay N."/>
            <person name="Fraser C.M."/>
            <person name="Hine E."/>
            <person name="Shefchek K.A."/>
            <person name="Das S.P."/>
            <person name="Tettelin H."/>
        </authorList>
    </citation>
    <scope>NUCLEOTIDE SEQUENCE [LARGE SCALE GENOMIC DNA]</scope>
    <source>
        <strain evidence="2">4042</strain>
    </source>
</reference>
<feature type="region of interest" description="Disordered" evidence="1">
    <location>
        <begin position="23"/>
        <end position="44"/>
    </location>
</feature>
<protein>
    <submittedName>
        <fullName evidence="2">Uncharacterized protein</fullName>
    </submittedName>
</protein>
<gene>
    <name evidence="2" type="ORF">I553_6086</name>
</gene>
<evidence type="ECO:0000256" key="1">
    <source>
        <dbReference type="SAM" id="MobiDB-lite"/>
    </source>
</evidence>
<dbReference type="AlphaFoldDB" id="X8BFH4"/>
<accession>X8BFH4</accession>
<name>X8BFH4_MYCXE</name>
<dbReference type="EMBL" id="JAOB01000042">
    <property type="protein sequence ID" value="EUA42226.1"/>
    <property type="molecule type" value="Genomic_DNA"/>
</dbReference>
<comment type="caution">
    <text evidence="2">The sequence shown here is derived from an EMBL/GenBank/DDBJ whole genome shotgun (WGS) entry which is preliminary data.</text>
</comment>
<proteinExistence type="predicted"/>
<sequence>MCKANLGTIVQRSRYPRLCPRRAAAAPRCPPDSPARPTANRTAQPSWRDCTCHQVATVTVVSLYGHE</sequence>